<accession>A0A3P6QQL6</accession>
<gene>
    <name evidence="1" type="ORF">DILT_LOCUS628</name>
</gene>
<evidence type="ECO:0000313" key="1">
    <source>
        <dbReference type="EMBL" id="VDK34914.1"/>
    </source>
</evidence>
<organism evidence="1 2">
    <name type="scientific">Dibothriocephalus latus</name>
    <name type="common">Fish tapeworm</name>
    <name type="synonym">Diphyllobothrium latum</name>
    <dbReference type="NCBI Taxonomy" id="60516"/>
    <lineage>
        <taxon>Eukaryota</taxon>
        <taxon>Metazoa</taxon>
        <taxon>Spiralia</taxon>
        <taxon>Lophotrochozoa</taxon>
        <taxon>Platyhelminthes</taxon>
        <taxon>Cestoda</taxon>
        <taxon>Eucestoda</taxon>
        <taxon>Diphyllobothriidea</taxon>
        <taxon>Diphyllobothriidae</taxon>
        <taxon>Dibothriocephalus</taxon>
    </lineage>
</organism>
<keyword evidence="2" id="KW-1185">Reference proteome</keyword>
<name>A0A3P6QQL6_DIBLA</name>
<dbReference type="Proteomes" id="UP000281553">
    <property type="component" value="Unassembled WGS sequence"/>
</dbReference>
<protein>
    <submittedName>
        <fullName evidence="1">Uncharacterized protein</fullName>
    </submittedName>
</protein>
<proteinExistence type="predicted"/>
<evidence type="ECO:0000313" key="2">
    <source>
        <dbReference type="Proteomes" id="UP000281553"/>
    </source>
</evidence>
<dbReference type="EMBL" id="UYRU01002875">
    <property type="protein sequence ID" value="VDK34914.1"/>
    <property type="molecule type" value="Genomic_DNA"/>
</dbReference>
<reference evidence="1 2" key="1">
    <citation type="submission" date="2018-11" db="EMBL/GenBank/DDBJ databases">
        <authorList>
            <consortium name="Pathogen Informatics"/>
        </authorList>
    </citation>
    <scope>NUCLEOTIDE SEQUENCE [LARGE SCALE GENOMIC DNA]</scope>
</reference>
<sequence length="165" mass="17734">MHWVQAGLNLIRRLNCRRIVGMSRSECEKIRLAPPARFTTYVASLGGLNDSTLQVSHPGGGVATTANEEAAATLTSSGQAPAQRTVGVVVLDPMSDRSFGHPVFIFRTVRFDGGNSATAAAKTTQRKSELLQFCTARRGLVYGEYPKRADISGCADGKCFLSEKV</sequence>
<dbReference type="OrthoDB" id="6132489at2759"/>
<dbReference type="AlphaFoldDB" id="A0A3P6QQL6"/>